<dbReference type="Pfam" id="PF13520">
    <property type="entry name" value="AA_permease_2"/>
    <property type="match status" value="1"/>
</dbReference>
<comment type="subcellular location">
    <subcellularLocation>
        <location evidence="1">Cell membrane</location>
        <topology evidence="1">Multi-pass membrane protein</topology>
    </subcellularLocation>
</comment>
<keyword evidence="5 6" id="KW-0472">Membrane</keyword>
<dbReference type="PANTHER" id="PTHR42770:SF13">
    <property type="entry name" value="L-METHIONINE_BRANCHED-CHAIN AMINO ACID EXPORTER YJEH"/>
    <property type="match status" value="1"/>
</dbReference>
<evidence type="ECO:0000256" key="2">
    <source>
        <dbReference type="ARBA" id="ARBA00022475"/>
    </source>
</evidence>
<feature type="transmembrane region" description="Helical" evidence="6">
    <location>
        <begin position="12"/>
        <end position="32"/>
    </location>
</feature>
<gene>
    <name evidence="7" type="primary">yjeH</name>
    <name evidence="7" type="ORF">P3F81_12750</name>
</gene>
<feature type="transmembrane region" description="Helical" evidence="6">
    <location>
        <begin position="122"/>
        <end position="141"/>
    </location>
</feature>
<dbReference type="InterPro" id="IPR050367">
    <property type="entry name" value="APC_superfamily"/>
</dbReference>
<feature type="transmembrane region" description="Helical" evidence="6">
    <location>
        <begin position="321"/>
        <end position="339"/>
    </location>
</feature>
<evidence type="ECO:0000256" key="5">
    <source>
        <dbReference type="ARBA" id="ARBA00023136"/>
    </source>
</evidence>
<evidence type="ECO:0000256" key="6">
    <source>
        <dbReference type="SAM" id="Phobius"/>
    </source>
</evidence>
<sequence length="427" mass="46859">MSNLKKTLNLYQGIGILVSTLLGSSIFIIPAVAATIAGVYSIIAWVVTILFMIPIAFTFSNLGSFYPHAGGTAFFVKQALGDCFENFTSWLYLAVMPIGPPVVIITGANYIGAVVQANDMEVFFICVGMVVAMFLMNLMGLKFAGSIQSIISIIIVGILLGIIVLALGKQSELFFDFVNFNITANADTMLNISRAITIVFWCFVGLEAIVHLSSEFKDIKKDFPKTIFISMAIVGGLCVLISLIVLKYKAYGTEQIDANYMVFLLKYLLGNSSVIFIGIIGFFSCFTTVNLYILSFSRMIYSMGESGIISSFFSKVTNRGIPLNALIPCYLCVLATIVLKYSVGIKLESLILYANGIFVALYLLASISGVILLSGIKRFLAITSTIFCMFIYFSLGYQILYSLVIIILAFFYDATRKKYKAVNLVDD</sequence>
<dbReference type="AlphaFoldDB" id="A0A9Y2EV92"/>
<name>A0A9Y2EV92_9FIRM</name>
<feature type="transmembrane region" description="Helical" evidence="6">
    <location>
        <begin position="90"/>
        <end position="110"/>
    </location>
</feature>
<evidence type="ECO:0000256" key="1">
    <source>
        <dbReference type="ARBA" id="ARBA00004651"/>
    </source>
</evidence>
<dbReference type="Gene3D" id="1.20.1740.10">
    <property type="entry name" value="Amino acid/polyamine transporter I"/>
    <property type="match status" value="1"/>
</dbReference>
<feature type="transmembrane region" description="Helical" evidence="6">
    <location>
        <begin position="147"/>
        <end position="167"/>
    </location>
</feature>
<keyword evidence="4 6" id="KW-1133">Transmembrane helix</keyword>
<reference evidence="7" key="1">
    <citation type="submission" date="2023-03" db="EMBL/GenBank/DDBJ databases">
        <title>Selenobaculum gbiensis gen. nov. sp. nov., a new bacterium isolated from the gut microbiota of IBD patient.</title>
        <authorList>
            <person name="Yeo S."/>
            <person name="Park H."/>
            <person name="Huh C.S."/>
        </authorList>
    </citation>
    <scope>NUCLEOTIDE SEQUENCE</scope>
    <source>
        <strain evidence="7">ICN-92133</strain>
    </source>
</reference>
<feature type="transmembrane region" description="Helical" evidence="6">
    <location>
        <begin position="351"/>
        <end position="373"/>
    </location>
</feature>
<keyword evidence="3 6" id="KW-0812">Transmembrane</keyword>
<evidence type="ECO:0000313" key="7">
    <source>
        <dbReference type="EMBL" id="WIW70729.1"/>
    </source>
</evidence>
<keyword evidence="8" id="KW-1185">Reference proteome</keyword>
<feature type="transmembrane region" description="Helical" evidence="6">
    <location>
        <begin position="379"/>
        <end position="412"/>
    </location>
</feature>
<accession>A0A9Y2EV92</accession>
<feature type="transmembrane region" description="Helical" evidence="6">
    <location>
        <begin position="226"/>
        <end position="246"/>
    </location>
</feature>
<dbReference type="PANTHER" id="PTHR42770">
    <property type="entry name" value="AMINO ACID TRANSPORTER-RELATED"/>
    <property type="match status" value="1"/>
</dbReference>
<organism evidence="7 8">
    <name type="scientific">Selenobaculum gibii</name>
    <dbReference type="NCBI Taxonomy" id="3054208"/>
    <lineage>
        <taxon>Bacteria</taxon>
        <taxon>Bacillati</taxon>
        <taxon>Bacillota</taxon>
        <taxon>Negativicutes</taxon>
        <taxon>Selenomonadales</taxon>
        <taxon>Selenomonadaceae</taxon>
        <taxon>Selenobaculum</taxon>
    </lineage>
</organism>
<dbReference type="NCBIfam" id="NF008245">
    <property type="entry name" value="PRK11021.1"/>
    <property type="match status" value="1"/>
</dbReference>
<dbReference type="PIRSF" id="PIRSF006060">
    <property type="entry name" value="AA_transporter"/>
    <property type="match status" value="1"/>
</dbReference>
<dbReference type="KEGG" id="sgbi:P3F81_12750"/>
<proteinExistence type="predicted"/>
<evidence type="ECO:0000256" key="3">
    <source>
        <dbReference type="ARBA" id="ARBA00022692"/>
    </source>
</evidence>
<keyword evidence="2" id="KW-1003">Cell membrane</keyword>
<dbReference type="GO" id="GO:0005886">
    <property type="term" value="C:plasma membrane"/>
    <property type="evidence" value="ECO:0007669"/>
    <property type="project" value="UniProtKB-SubCell"/>
</dbReference>
<evidence type="ECO:0000313" key="8">
    <source>
        <dbReference type="Proteomes" id="UP001243623"/>
    </source>
</evidence>
<dbReference type="Proteomes" id="UP001243623">
    <property type="component" value="Chromosome"/>
</dbReference>
<dbReference type="GO" id="GO:0022857">
    <property type="term" value="F:transmembrane transporter activity"/>
    <property type="evidence" value="ECO:0007669"/>
    <property type="project" value="InterPro"/>
</dbReference>
<dbReference type="InterPro" id="IPR002293">
    <property type="entry name" value="AA/rel_permease1"/>
</dbReference>
<protein>
    <submittedName>
        <fullName evidence="7">L-methionine/branched-chain amino acid transporter</fullName>
    </submittedName>
</protein>
<dbReference type="EMBL" id="CP120678">
    <property type="protein sequence ID" value="WIW70729.1"/>
    <property type="molecule type" value="Genomic_DNA"/>
</dbReference>
<dbReference type="RefSeq" id="WP_147669427.1">
    <property type="nucleotide sequence ID" value="NZ_CP120678.1"/>
</dbReference>
<evidence type="ECO:0000256" key="4">
    <source>
        <dbReference type="ARBA" id="ARBA00022989"/>
    </source>
</evidence>
<feature type="transmembrane region" description="Helical" evidence="6">
    <location>
        <begin position="195"/>
        <end position="214"/>
    </location>
</feature>
<feature type="transmembrane region" description="Helical" evidence="6">
    <location>
        <begin position="39"/>
        <end position="59"/>
    </location>
</feature>
<feature type="transmembrane region" description="Helical" evidence="6">
    <location>
        <begin position="267"/>
        <end position="293"/>
    </location>
</feature>